<keyword evidence="1" id="KW-1133">Transmembrane helix</keyword>
<name>A0ABW4LL26_9BACI</name>
<dbReference type="RefSeq" id="WP_377926203.1">
    <property type="nucleotide sequence ID" value="NZ_JBHUEM010000001.1"/>
</dbReference>
<dbReference type="Proteomes" id="UP001597214">
    <property type="component" value="Unassembled WGS sequence"/>
</dbReference>
<reference evidence="3" key="1">
    <citation type="journal article" date="2019" name="Int. J. Syst. Evol. Microbiol.">
        <title>The Global Catalogue of Microorganisms (GCM) 10K type strain sequencing project: providing services to taxonomists for standard genome sequencing and annotation.</title>
        <authorList>
            <consortium name="The Broad Institute Genomics Platform"/>
            <consortium name="The Broad Institute Genome Sequencing Center for Infectious Disease"/>
            <person name="Wu L."/>
            <person name="Ma J."/>
        </authorList>
    </citation>
    <scope>NUCLEOTIDE SEQUENCE [LARGE SCALE GENOMIC DNA]</scope>
    <source>
        <strain evidence="3">CCUG 49339</strain>
    </source>
</reference>
<dbReference type="EMBL" id="JBHUEM010000001">
    <property type="protein sequence ID" value="MFD1735116.1"/>
    <property type="molecule type" value="Genomic_DNA"/>
</dbReference>
<sequence>MKYGENCKEVIKVLKKTFCILILMELGVFAWLFLGKGQEEAKTEDPAYSMLQVEEVNDVKAEESKQLAVFNLDGLLGIDHLEGNILSIIPEMIKEFQQFAVIQKELVNSDILEELSHYQLSDVEGTIGNIDVVLELLKQLQEDSTNDPQISKLYEWLEKELQENSNSWNRTLNGEDSFKEERVYDIY</sequence>
<evidence type="ECO:0000256" key="1">
    <source>
        <dbReference type="SAM" id="Phobius"/>
    </source>
</evidence>
<evidence type="ECO:0000313" key="2">
    <source>
        <dbReference type="EMBL" id="MFD1735116.1"/>
    </source>
</evidence>
<keyword evidence="3" id="KW-1185">Reference proteome</keyword>
<keyword evidence="1" id="KW-0812">Transmembrane</keyword>
<keyword evidence="1" id="KW-0472">Membrane</keyword>
<gene>
    <name evidence="2" type="ORF">ACFSCX_00935</name>
</gene>
<comment type="caution">
    <text evidence="2">The sequence shown here is derived from an EMBL/GenBank/DDBJ whole genome shotgun (WGS) entry which is preliminary data.</text>
</comment>
<feature type="transmembrane region" description="Helical" evidence="1">
    <location>
        <begin position="18"/>
        <end position="34"/>
    </location>
</feature>
<accession>A0ABW4LL26</accession>
<evidence type="ECO:0000313" key="3">
    <source>
        <dbReference type="Proteomes" id="UP001597214"/>
    </source>
</evidence>
<protein>
    <submittedName>
        <fullName evidence="2">Uncharacterized protein</fullName>
    </submittedName>
</protein>
<proteinExistence type="predicted"/>
<organism evidence="2 3">
    <name type="scientific">Bacillus salitolerans</name>
    <dbReference type="NCBI Taxonomy" id="1437434"/>
    <lineage>
        <taxon>Bacteria</taxon>
        <taxon>Bacillati</taxon>
        <taxon>Bacillota</taxon>
        <taxon>Bacilli</taxon>
        <taxon>Bacillales</taxon>
        <taxon>Bacillaceae</taxon>
        <taxon>Bacillus</taxon>
    </lineage>
</organism>